<keyword evidence="1" id="KW-0812">Transmembrane</keyword>
<evidence type="ECO:0008006" key="3">
    <source>
        <dbReference type="Google" id="ProtNLM"/>
    </source>
</evidence>
<sequence>MNKRKKWGIIALVICVIGGIVMFSLNHQKEKTLEEKMRIEQDRMVLYLVNHYEGINEIEFNDIENNATTGSRTALLTLNKELEMEITFFKFNDKTDNYVISWNKRLNLQEKNEITNQQTIDNIKVKYWSK</sequence>
<organism evidence="2">
    <name type="scientific">Salmonella enterica subsp. enterica serovar Saintpaul</name>
    <dbReference type="NCBI Taxonomy" id="90105"/>
    <lineage>
        <taxon>Bacteria</taxon>
        <taxon>Pseudomonadati</taxon>
        <taxon>Pseudomonadota</taxon>
        <taxon>Gammaproteobacteria</taxon>
        <taxon>Enterobacterales</taxon>
        <taxon>Enterobacteriaceae</taxon>
        <taxon>Salmonella</taxon>
    </lineage>
</organism>
<accession>A0A1S0ZDH2</accession>
<keyword evidence="1" id="KW-1133">Transmembrane helix</keyword>
<protein>
    <recommendedName>
        <fullName evidence="3">DUF1433 domain-containing protein</fullName>
    </recommendedName>
</protein>
<reference evidence="2" key="1">
    <citation type="submission" date="2016-09" db="EMBL/GenBank/DDBJ databases">
        <title>Whole genome sequencing of Salmonella enterica.</title>
        <authorList>
            <person name="Bell R."/>
        </authorList>
    </citation>
    <scope>NUCLEOTIDE SEQUENCE [LARGE SCALE GENOMIC DNA]</scope>
    <source>
        <strain evidence="2">CFSAN044978</strain>
    </source>
</reference>
<comment type="caution">
    <text evidence="2">The sequence shown here is derived from an EMBL/GenBank/DDBJ whole genome shotgun (WGS) entry which is preliminary data.</text>
</comment>
<keyword evidence="1" id="KW-0472">Membrane</keyword>
<dbReference type="EMBL" id="MLZC01000010">
    <property type="protein sequence ID" value="OHG63550.1"/>
    <property type="molecule type" value="Genomic_DNA"/>
</dbReference>
<dbReference type="AlphaFoldDB" id="A0A1S0ZDH2"/>
<gene>
    <name evidence="2" type="ORF">A7T00_19030</name>
</gene>
<name>A0A1S0ZDH2_SALET</name>
<evidence type="ECO:0000313" key="2">
    <source>
        <dbReference type="EMBL" id="OHG63550.1"/>
    </source>
</evidence>
<feature type="transmembrane region" description="Helical" evidence="1">
    <location>
        <begin position="7"/>
        <end position="25"/>
    </location>
</feature>
<evidence type="ECO:0000256" key="1">
    <source>
        <dbReference type="SAM" id="Phobius"/>
    </source>
</evidence>
<proteinExistence type="predicted"/>